<evidence type="ECO:0000313" key="2">
    <source>
        <dbReference type="Proteomes" id="UP000256629"/>
    </source>
</evidence>
<sequence>MKNIVFLITTLLVIECRGQQGFSFSYSTNNTLGIDVLAREGNNRLHFGYSHQFNGQGLNTENKKKEGFTETKSGKYFWACDFGYSRIFFNHLAVHSEVSIGASKKFANFKDDMGELNDYSLITCRNLAAGIGLKLGYLFKFGFEPFIGIHTLKKVEFGLRIF</sequence>
<name>A0A3D9HKE3_9FLAO</name>
<dbReference type="EMBL" id="QRDX01000001">
    <property type="protein sequence ID" value="RED49982.1"/>
    <property type="molecule type" value="Genomic_DNA"/>
</dbReference>
<dbReference type="RefSeq" id="WP_116038949.1">
    <property type="nucleotide sequence ID" value="NZ_QRDX01000001.1"/>
</dbReference>
<protein>
    <recommendedName>
        <fullName evidence="3">Outer membrane protein with beta-barrel domain</fullName>
    </recommendedName>
</protein>
<keyword evidence="2" id="KW-1185">Reference proteome</keyword>
<evidence type="ECO:0008006" key="3">
    <source>
        <dbReference type="Google" id="ProtNLM"/>
    </source>
</evidence>
<dbReference type="OrthoDB" id="1442244at2"/>
<gene>
    <name evidence="1" type="ORF">DFQ02_1012</name>
</gene>
<accession>A0A3D9HKE3</accession>
<evidence type="ECO:0000313" key="1">
    <source>
        <dbReference type="EMBL" id="RED49982.1"/>
    </source>
</evidence>
<reference evidence="1 2" key="1">
    <citation type="submission" date="2018-07" db="EMBL/GenBank/DDBJ databases">
        <title>Genomic Encyclopedia of Type Strains, Phase III (KMG-III): the genomes of soil and plant-associated and newly described type strains.</title>
        <authorList>
            <person name="Whitman W."/>
        </authorList>
    </citation>
    <scope>NUCLEOTIDE SEQUENCE [LARGE SCALE GENOMIC DNA]</scope>
    <source>
        <strain evidence="1 2">CECT 8487</strain>
    </source>
</reference>
<organism evidence="1 2">
    <name type="scientific">Seonamhaeicola aphaedonensis</name>
    <dbReference type="NCBI Taxonomy" id="1461338"/>
    <lineage>
        <taxon>Bacteria</taxon>
        <taxon>Pseudomonadati</taxon>
        <taxon>Bacteroidota</taxon>
        <taxon>Flavobacteriia</taxon>
        <taxon>Flavobacteriales</taxon>
        <taxon>Flavobacteriaceae</taxon>
    </lineage>
</organism>
<dbReference type="AlphaFoldDB" id="A0A3D9HKE3"/>
<proteinExistence type="predicted"/>
<dbReference type="Proteomes" id="UP000256629">
    <property type="component" value="Unassembled WGS sequence"/>
</dbReference>
<comment type="caution">
    <text evidence="1">The sequence shown here is derived from an EMBL/GenBank/DDBJ whole genome shotgun (WGS) entry which is preliminary data.</text>
</comment>